<dbReference type="InterPro" id="IPR007157">
    <property type="entry name" value="PspA_VIPP1"/>
</dbReference>
<dbReference type="AlphaFoldDB" id="U7QG21"/>
<gene>
    <name evidence="3" type="ORF">M595_3151</name>
</gene>
<dbReference type="Proteomes" id="UP000017127">
    <property type="component" value="Unassembled WGS sequence"/>
</dbReference>
<dbReference type="PANTHER" id="PTHR31088">
    <property type="entry name" value="MEMBRANE-ASSOCIATED PROTEIN VIPP1, CHLOROPLASTIC"/>
    <property type="match status" value="1"/>
</dbReference>
<feature type="coiled-coil region" evidence="2">
    <location>
        <begin position="88"/>
        <end position="136"/>
    </location>
</feature>
<sequence>MVYNFILLERVLRWNLQDIAKIAENPDKLLDLMILNMQEDLIEFRQVVDQATASQKKNQQQYNQYKSQADKWFSRVQLALEKGKDNLAKEALQRYKQYQEQADEMKFTLDQETIQVNNFQNHLITFENQISELKIKQKSLRYHKNSESTEKMFEKTITM</sequence>
<keyword evidence="4" id="KW-1185">Reference proteome</keyword>
<dbReference type="RefSeq" id="WP_023066900.1">
    <property type="nucleotide sequence ID" value="NZ_AUZM01000029.1"/>
</dbReference>
<name>U7QG21_9CYAN</name>
<evidence type="ECO:0000313" key="4">
    <source>
        <dbReference type="Proteomes" id="UP000017127"/>
    </source>
</evidence>
<dbReference type="OrthoDB" id="513147at2"/>
<reference evidence="3 4" key="1">
    <citation type="journal article" date="2013" name="Front. Microbiol.">
        <title>Comparative genomic analyses of the cyanobacterium, Lyngbya aestuarii BL J, a powerful hydrogen producer.</title>
        <authorList>
            <person name="Kothari A."/>
            <person name="Vaughn M."/>
            <person name="Garcia-Pichel F."/>
        </authorList>
    </citation>
    <scope>NUCLEOTIDE SEQUENCE [LARGE SCALE GENOMIC DNA]</scope>
    <source>
        <strain evidence="3 4">BL J</strain>
    </source>
</reference>
<dbReference type="PANTHER" id="PTHR31088:SF6">
    <property type="entry name" value="PHAGE SHOCK PROTEIN A"/>
    <property type="match status" value="1"/>
</dbReference>
<comment type="similarity">
    <text evidence="1">Belongs to the PspA/Vipp/IM30 family.</text>
</comment>
<protein>
    <submittedName>
        <fullName evidence="3">PspA/IM30 family protein</fullName>
    </submittedName>
</protein>
<keyword evidence="2" id="KW-0175">Coiled coil</keyword>
<dbReference type="Pfam" id="PF04012">
    <property type="entry name" value="PspA_IM30"/>
    <property type="match status" value="1"/>
</dbReference>
<proteinExistence type="inferred from homology"/>
<evidence type="ECO:0000313" key="3">
    <source>
        <dbReference type="EMBL" id="ERT06863.1"/>
    </source>
</evidence>
<accession>U7QG21</accession>
<comment type="caution">
    <text evidence="3">The sequence shown here is derived from an EMBL/GenBank/DDBJ whole genome shotgun (WGS) entry which is preliminary data.</text>
</comment>
<evidence type="ECO:0000256" key="1">
    <source>
        <dbReference type="ARBA" id="ARBA00043985"/>
    </source>
</evidence>
<organism evidence="3 4">
    <name type="scientific">Lyngbya aestuarii BL J</name>
    <dbReference type="NCBI Taxonomy" id="1348334"/>
    <lineage>
        <taxon>Bacteria</taxon>
        <taxon>Bacillati</taxon>
        <taxon>Cyanobacteriota</taxon>
        <taxon>Cyanophyceae</taxon>
        <taxon>Oscillatoriophycideae</taxon>
        <taxon>Oscillatoriales</taxon>
        <taxon>Microcoleaceae</taxon>
        <taxon>Lyngbya</taxon>
    </lineage>
</organism>
<evidence type="ECO:0000256" key="2">
    <source>
        <dbReference type="SAM" id="Coils"/>
    </source>
</evidence>
<dbReference type="EMBL" id="AUZM01000029">
    <property type="protein sequence ID" value="ERT06863.1"/>
    <property type="molecule type" value="Genomic_DNA"/>
</dbReference>